<evidence type="ECO:0000313" key="4">
    <source>
        <dbReference type="Proteomes" id="UP001601422"/>
    </source>
</evidence>
<dbReference type="RefSeq" id="WP_389835802.1">
    <property type="nucleotide sequence ID" value="NZ_JBIAJP010000023.1"/>
</dbReference>
<accession>A0ABW6N8X4</accession>
<evidence type="ECO:0000256" key="1">
    <source>
        <dbReference type="SAM" id="Coils"/>
    </source>
</evidence>
<name>A0ABW6N8X4_9ACTN</name>
<dbReference type="Gene3D" id="1.10.287.1490">
    <property type="match status" value="1"/>
</dbReference>
<feature type="region of interest" description="Disordered" evidence="2">
    <location>
        <begin position="1"/>
        <end position="20"/>
    </location>
</feature>
<organism evidence="3 4">
    <name type="scientific">Streptomyces tibetensis</name>
    <dbReference type="NCBI Taxonomy" id="2382123"/>
    <lineage>
        <taxon>Bacteria</taxon>
        <taxon>Bacillati</taxon>
        <taxon>Actinomycetota</taxon>
        <taxon>Actinomycetes</taxon>
        <taxon>Kitasatosporales</taxon>
        <taxon>Streptomycetaceae</taxon>
        <taxon>Streptomyces</taxon>
    </lineage>
</organism>
<dbReference type="Proteomes" id="UP001601422">
    <property type="component" value="Unassembled WGS sequence"/>
</dbReference>
<evidence type="ECO:0000313" key="3">
    <source>
        <dbReference type="EMBL" id="MFF0009759.1"/>
    </source>
</evidence>
<keyword evidence="1" id="KW-0175">Coiled coil</keyword>
<evidence type="ECO:0000256" key="2">
    <source>
        <dbReference type="SAM" id="MobiDB-lite"/>
    </source>
</evidence>
<proteinExistence type="predicted"/>
<sequence length="121" mass="14102">MATSMRQRDQAATETHDQIEASWRERALNAEAELTRTQKEVFAQRQRIGELMGQLRDFDQMVPGESVQALTVENTTLKRRVQQLTREHRSLQERLEGARSNLRFAEKRIADLEAQLLEVRP</sequence>
<comment type="caution">
    <text evidence="3">The sequence shown here is derived from an EMBL/GenBank/DDBJ whole genome shotgun (WGS) entry which is preliminary data.</text>
</comment>
<reference evidence="3 4" key="1">
    <citation type="submission" date="2024-10" db="EMBL/GenBank/DDBJ databases">
        <title>The Natural Products Discovery Center: Release of the First 8490 Sequenced Strains for Exploring Actinobacteria Biosynthetic Diversity.</title>
        <authorList>
            <person name="Kalkreuter E."/>
            <person name="Kautsar S.A."/>
            <person name="Yang D."/>
            <person name="Bader C.D."/>
            <person name="Teijaro C.N."/>
            <person name="Fluegel L."/>
            <person name="Davis C.M."/>
            <person name="Simpson J.R."/>
            <person name="Lauterbach L."/>
            <person name="Steele A.D."/>
            <person name="Gui C."/>
            <person name="Meng S."/>
            <person name="Li G."/>
            <person name="Viehrig K."/>
            <person name="Ye F."/>
            <person name="Su P."/>
            <person name="Kiefer A.F."/>
            <person name="Nichols A."/>
            <person name="Cepeda A.J."/>
            <person name="Yan W."/>
            <person name="Fan B."/>
            <person name="Jiang Y."/>
            <person name="Adhikari A."/>
            <person name="Zheng C.-J."/>
            <person name="Schuster L."/>
            <person name="Cowan T.M."/>
            <person name="Smanski M.J."/>
            <person name="Chevrette M.G."/>
            <person name="De Carvalho L.P.S."/>
            <person name="Shen B."/>
        </authorList>
    </citation>
    <scope>NUCLEOTIDE SEQUENCE [LARGE SCALE GENOMIC DNA]</scope>
    <source>
        <strain evidence="3 4">NPDC005497</strain>
    </source>
</reference>
<keyword evidence="4" id="KW-1185">Reference proteome</keyword>
<gene>
    <name evidence="3" type="ORF">ACFYQT_40945</name>
</gene>
<feature type="coiled-coil region" evidence="1">
    <location>
        <begin position="67"/>
        <end position="115"/>
    </location>
</feature>
<protein>
    <submittedName>
        <fullName evidence="3">Uncharacterized protein</fullName>
    </submittedName>
</protein>
<dbReference type="EMBL" id="JBIAJP010000023">
    <property type="protein sequence ID" value="MFF0009759.1"/>
    <property type="molecule type" value="Genomic_DNA"/>
</dbReference>